<dbReference type="SUPFAM" id="SSF48452">
    <property type="entry name" value="TPR-like"/>
    <property type="match status" value="2"/>
</dbReference>
<evidence type="ECO:0000256" key="1">
    <source>
        <dbReference type="ARBA" id="ARBA00004496"/>
    </source>
</evidence>
<dbReference type="GO" id="GO:0003677">
    <property type="term" value="F:DNA binding"/>
    <property type="evidence" value="ECO:0007669"/>
    <property type="project" value="InterPro"/>
</dbReference>
<feature type="domain" description="HTH cro/C1-type" evidence="6">
    <location>
        <begin position="8"/>
        <end position="61"/>
    </location>
</feature>
<protein>
    <recommendedName>
        <fullName evidence="6">HTH cro/C1-type domain-containing protein</fullName>
    </recommendedName>
</protein>
<dbReference type="Gene3D" id="1.25.40.10">
    <property type="entry name" value="Tetratricopeptide repeat domain"/>
    <property type="match status" value="2"/>
</dbReference>
<reference evidence="7 8" key="1">
    <citation type="journal article" date="2013" name="Int. J. Syst. Evol. Microbiol.">
        <title>Tumebacillus flagellatus sp. nov., an alpha-amylase/pullulanase-producing bacterium isolated from cassava wastewater.</title>
        <authorList>
            <person name="Wang Q."/>
            <person name="Xie N."/>
            <person name="Qin Y."/>
            <person name="Shen N."/>
            <person name="Zhu J."/>
            <person name="Mi H."/>
            <person name="Huang R."/>
        </authorList>
    </citation>
    <scope>NUCLEOTIDE SEQUENCE [LARGE SCALE GENOMIC DNA]</scope>
    <source>
        <strain evidence="7 8">GST4</strain>
    </source>
</reference>
<sequence>MESFGQRLRLIRMKKGLTQSQLAQGIVTPSMLSQVEAIKARPSWQVLEQIAKKLEISVDELIGNSKLDMAVISEYRLAKGMLSAGEYSGALPILKRIINNNDGKLDPFEIRFDYAFCLLQVHQVREAGASFQQLLEHTVTQNGSLFLKVRVLHQLGNVELKRKRYQIAEHYLSLALDKIHSLEKTDAHLQASLLLTLGEVQKQSGQVQEAVITLQSAVPIFEKREDLQGLGNLYLNLAMSSRMTEDYLQASDFAQRAQWCFETLNNQKEKRSLHVHLAILQGEMGETDKAIATLEQIVEGYRHLQQEEEAGIAVTELAKLYLKRGTLDQAEKSCQTARTLLPNVHPYQAWVSRTQAMIAKARNQQAVAVKYMKQAADCFKLTNCQTEYEETMRELSRLYESNNDCQSALRVMHEMWSFTRQVRENRGIVL</sequence>
<dbReference type="PANTHER" id="PTHR46630">
    <property type="entry name" value="TETRATRICOPEPTIDE REPEAT PROTEIN 29"/>
    <property type="match status" value="1"/>
</dbReference>
<dbReference type="PANTHER" id="PTHR46630:SF1">
    <property type="entry name" value="TETRATRICOPEPTIDE REPEAT PROTEIN 29"/>
    <property type="match status" value="1"/>
</dbReference>
<comment type="caution">
    <text evidence="7">The sequence shown here is derived from an EMBL/GenBank/DDBJ whole genome shotgun (WGS) entry which is preliminary data.</text>
</comment>
<dbReference type="Proteomes" id="UP000027931">
    <property type="component" value="Unassembled WGS sequence"/>
</dbReference>
<dbReference type="SUPFAM" id="SSF47413">
    <property type="entry name" value="lambda repressor-like DNA-binding domains"/>
    <property type="match status" value="1"/>
</dbReference>
<evidence type="ECO:0000313" key="7">
    <source>
        <dbReference type="EMBL" id="KEO83268.1"/>
    </source>
</evidence>
<dbReference type="RefSeq" id="WP_038088029.1">
    <property type="nucleotide sequence ID" value="NZ_JMIR01000013.1"/>
</dbReference>
<dbReference type="OrthoDB" id="2470999at2"/>
<dbReference type="InterPro" id="IPR051476">
    <property type="entry name" value="Bac_ResReg_Asp_Phosphatase"/>
</dbReference>
<gene>
    <name evidence="7" type="ORF">EL26_11295</name>
</gene>
<evidence type="ECO:0000313" key="8">
    <source>
        <dbReference type="Proteomes" id="UP000027931"/>
    </source>
</evidence>
<proteinExistence type="inferred from homology"/>
<evidence type="ECO:0000259" key="6">
    <source>
        <dbReference type="PROSITE" id="PS50943"/>
    </source>
</evidence>
<dbReference type="STRING" id="1157490.EL26_11295"/>
<evidence type="ECO:0000256" key="3">
    <source>
        <dbReference type="ARBA" id="ARBA00022737"/>
    </source>
</evidence>
<dbReference type="InterPro" id="IPR011990">
    <property type="entry name" value="TPR-like_helical_dom_sf"/>
</dbReference>
<dbReference type="Pfam" id="PF13174">
    <property type="entry name" value="TPR_6"/>
    <property type="match status" value="1"/>
</dbReference>
<name>A0A074LTW0_9BACL</name>
<comment type="subcellular location">
    <subcellularLocation>
        <location evidence="1">Cytoplasm</location>
    </subcellularLocation>
</comment>
<keyword evidence="3" id="KW-0677">Repeat</keyword>
<keyword evidence="8" id="KW-1185">Reference proteome</keyword>
<accession>A0A074LTW0</accession>
<dbReference type="Pfam" id="PF01381">
    <property type="entry name" value="HTH_3"/>
    <property type="match status" value="1"/>
</dbReference>
<dbReference type="InterPro" id="IPR001387">
    <property type="entry name" value="Cro/C1-type_HTH"/>
</dbReference>
<evidence type="ECO:0000256" key="2">
    <source>
        <dbReference type="ARBA" id="ARBA00022490"/>
    </source>
</evidence>
<dbReference type="EMBL" id="JMIR01000013">
    <property type="protein sequence ID" value="KEO83268.1"/>
    <property type="molecule type" value="Genomic_DNA"/>
</dbReference>
<dbReference type="Pfam" id="PF13424">
    <property type="entry name" value="TPR_12"/>
    <property type="match status" value="1"/>
</dbReference>
<dbReference type="InterPro" id="IPR019734">
    <property type="entry name" value="TPR_rpt"/>
</dbReference>
<dbReference type="InterPro" id="IPR010982">
    <property type="entry name" value="Lambda_DNA-bd_dom_sf"/>
</dbReference>
<organism evidence="7 8">
    <name type="scientific">Tumebacillus flagellatus</name>
    <dbReference type="NCBI Taxonomy" id="1157490"/>
    <lineage>
        <taxon>Bacteria</taxon>
        <taxon>Bacillati</taxon>
        <taxon>Bacillota</taxon>
        <taxon>Bacilli</taxon>
        <taxon>Bacillales</taxon>
        <taxon>Alicyclobacillaceae</taxon>
        <taxon>Tumebacillus</taxon>
    </lineage>
</organism>
<comment type="similarity">
    <text evidence="5">Belongs to the Rap family.</text>
</comment>
<dbReference type="GO" id="GO:0005737">
    <property type="term" value="C:cytoplasm"/>
    <property type="evidence" value="ECO:0007669"/>
    <property type="project" value="UniProtKB-SubCell"/>
</dbReference>
<dbReference type="SMART" id="SM00028">
    <property type="entry name" value="TPR"/>
    <property type="match status" value="5"/>
</dbReference>
<keyword evidence="4" id="KW-0802">TPR repeat</keyword>
<dbReference type="CDD" id="cd00093">
    <property type="entry name" value="HTH_XRE"/>
    <property type="match status" value="1"/>
</dbReference>
<dbReference type="AlphaFoldDB" id="A0A074LTW0"/>
<dbReference type="PROSITE" id="PS50943">
    <property type="entry name" value="HTH_CROC1"/>
    <property type="match status" value="1"/>
</dbReference>
<evidence type="ECO:0000256" key="4">
    <source>
        <dbReference type="ARBA" id="ARBA00022803"/>
    </source>
</evidence>
<dbReference type="SMART" id="SM00530">
    <property type="entry name" value="HTH_XRE"/>
    <property type="match status" value="1"/>
</dbReference>
<keyword evidence="2" id="KW-0963">Cytoplasm</keyword>
<dbReference type="eggNOG" id="COG1396">
    <property type="taxonomic scope" value="Bacteria"/>
</dbReference>
<evidence type="ECO:0000256" key="5">
    <source>
        <dbReference type="ARBA" id="ARBA00038253"/>
    </source>
</evidence>